<dbReference type="EMBL" id="JAIWYP010000006">
    <property type="protein sequence ID" value="KAH3815117.1"/>
    <property type="molecule type" value="Genomic_DNA"/>
</dbReference>
<evidence type="ECO:0000313" key="2">
    <source>
        <dbReference type="Proteomes" id="UP000828390"/>
    </source>
</evidence>
<proteinExistence type="predicted"/>
<comment type="caution">
    <text evidence="1">The sequence shown here is derived from an EMBL/GenBank/DDBJ whole genome shotgun (WGS) entry which is preliminary data.</text>
</comment>
<evidence type="ECO:0000313" key="1">
    <source>
        <dbReference type="EMBL" id="KAH3815117.1"/>
    </source>
</evidence>
<name>A0A9D4GJI5_DREPO</name>
<keyword evidence="2" id="KW-1185">Reference proteome</keyword>
<organism evidence="1 2">
    <name type="scientific">Dreissena polymorpha</name>
    <name type="common">Zebra mussel</name>
    <name type="synonym">Mytilus polymorpha</name>
    <dbReference type="NCBI Taxonomy" id="45954"/>
    <lineage>
        <taxon>Eukaryota</taxon>
        <taxon>Metazoa</taxon>
        <taxon>Spiralia</taxon>
        <taxon>Lophotrochozoa</taxon>
        <taxon>Mollusca</taxon>
        <taxon>Bivalvia</taxon>
        <taxon>Autobranchia</taxon>
        <taxon>Heteroconchia</taxon>
        <taxon>Euheterodonta</taxon>
        <taxon>Imparidentia</taxon>
        <taxon>Neoheterodontei</taxon>
        <taxon>Myida</taxon>
        <taxon>Dreissenoidea</taxon>
        <taxon>Dreissenidae</taxon>
        <taxon>Dreissena</taxon>
    </lineage>
</organism>
<reference evidence="1" key="1">
    <citation type="journal article" date="2019" name="bioRxiv">
        <title>The Genome of the Zebra Mussel, Dreissena polymorpha: A Resource for Invasive Species Research.</title>
        <authorList>
            <person name="McCartney M.A."/>
            <person name="Auch B."/>
            <person name="Kono T."/>
            <person name="Mallez S."/>
            <person name="Zhang Y."/>
            <person name="Obille A."/>
            <person name="Becker A."/>
            <person name="Abrahante J.E."/>
            <person name="Garbe J."/>
            <person name="Badalamenti J.P."/>
            <person name="Herman A."/>
            <person name="Mangelson H."/>
            <person name="Liachko I."/>
            <person name="Sullivan S."/>
            <person name="Sone E.D."/>
            <person name="Koren S."/>
            <person name="Silverstein K.A.T."/>
            <person name="Beckman K.B."/>
            <person name="Gohl D.M."/>
        </authorList>
    </citation>
    <scope>NUCLEOTIDE SEQUENCE</scope>
    <source>
        <strain evidence="1">Duluth1</strain>
        <tissue evidence="1">Whole animal</tissue>
    </source>
</reference>
<gene>
    <name evidence="1" type="ORF">DPMN_143638</name>
</gene>
<dbReference type="Proteomes" id="UP000828390">
    <property type="component" value="Unassembled WGS sequence"/>
</dbReference>
<dbReference type="AlphaFoldDB" id="A0A9D4GJI5"/>
<accession>A0A9D4GJI5</accession>
<sequence length="129" mass="14928">MEGRLRNIRIWVNRKDVAFHISCAFNGYMAKWTLHSQALMYSLDMSLKLTLSCQCGMAQPTILVFHSVNLQKGQFRTDSNTSNRVIQPNSLADRKRPLFRLDVIMTLLICCVLTKRLPRNCMTAHQDRL</sequence>
<reference evidence="1" key="2">
    <citation type="submission" date="2020-11" db="EMBL/GenBank/DDBJ databases">
        <authorList>
            <person name="McCartney M.A."/>
            <person name="Auch B."/>
            <person name="Kono T."/>
            <person name="Mallez S."/>
            <person name="Becker A."/>
            <person name="Gohl D.M."/>
            <person name="Silverstein K.A.T."/>
            <person name="Koren S."/>
            <person name="Bechman K.B."/>
            <person name="Herman A."/>
            <person name="Abrahante J.E."/>
            <person name="Garbe J."/>
        </authorList>
    </citation>
    <scope>NUCLEOTIDE SEQUENCE</scope>
    <source>
        <strain evidence="1">Duluth1</strain>
        <tissue evidence="1">Whole animal</tissue>
    </source>
</reference>
<protein>
    <submittedName>
        <fullName evidence="1">Uncharacterized protein</fullName>
    </submittedName>
</protein>